<reference evidence="19" key="1">
    <citation type="submission" date="2017-05" db="EMBL/GenBank/DDBJ databases">
        <title>Improved OligoMM genomes.</title>
        <authorList>
            <person name="Garzetti D."/>
        </authorList>
    </citation>
    <scope>NUCLEOTIDE SEQUENCE [LARGE SCALE GENOMIC DNA]</scope>
    <source>
        <strain evidence="19">YL45</strain>
    </source>
</reference>
<evidence type="ECO:0000256" key="14">
    <source>
        <dbReference type="PROSITE-ProRule" id="PRU01193"/>
    </source>
</evidence>
<keyword evidence="4" id="KW-0997">Cell inner membrane</keyword>
<dbReference type="InterPro" id="IPR000644">
    <property type="entry name" value="CBS_dom"/>
</dbReference>
<keyword evidence="19" id="KW-1185">Reference proteome</keyword>
<evidence type="ECO:0000256" key="13">
    <source>
        <dbReference type="PROSITE-ProRule" id="PRU00703"/>
    </source>
</evidence>
<keyword evidence="7 14" id="KW-1133">Transmembrane helix</keyword>
<feature type="transmembrane region" description="Helical" evidence="15">
    <location>
        <begin position="57"/>
        <end position="78"/>
    </location>
</feature>
<evidence type="ECO:0000256" key="12">
    <source>
        <dbReference type="ARBA" id="ARBA00039818"/>
    </source>
</evidence>
<dbReference type="Pfam" id="PF01595">
    <property type="entry name" value="CNNM"/>
    <property type="match status" value="1"/>
</dbReference>
<feature type="transmembrane region" description="Helical" evidence="15">
    <location>
        <begin position="143"/>
        <end position="164"/>
    </location>
</feature>
<dbReference type="Gene3D" id="3.30.465.10">
    <property type="match status" value="1"/>
</dbReference>
<dbReference type="InterPro" id="IPR016169">
    <property type="entry name" value="FAD-bd_PCMH_sub2"/>
</dbReference>
<dbReference type="SUPFAM" id="SSF54631">
    <property type="entry name" value="CBS-domain pair"/>
    <property type="match status" value="1"/>
</dbReference>
<feature type="domain" description="CBS" evidence="16">
    <location>
        <begin position="218"/>
        <end position="277"/>
    </location>
</feature>
<evidence type="ECO:0000313" key="18">
    <source>
        <dbReference type="EMBL" id="OXE47362.1"/>
    </source>
</evidence>
<dbReference type="Proteomes" id="UP000214610">
    <property type="component" value="Unassembled WGS sequence"/>
</dbReference>
<dbReference type="InterPro" id="IPR002550">
    <property type="entry name" value="CNNM"/>
</dbReference>
<dbReference type="CDD" id="cd04590">
    <property type="entry name" value="CBS_pair_CorC_HlyC_assoc"/>
    <property type="match status" value="1"/>
</dbReference>
<evidence type="ECO:0000256" key="3">
    <source>
        <dbReference type="ARBA" id="ARBA00022475"/>
    </source>
</evidence>
<comment type="function">
    <text evidence="10">Involved in cadaverine and putrescine tolerance in stationary phase. May facilitate the efflux of both cadaverine and putrescine from the cytoplasm, reducing potentially toxic levels under certain stress conditions.</text>
</comment>
<dbReference type="GO" id="GO:0050660">
    <property type="term" value="F:flavin adenine dinucleotide binding"/>
    <property type="evidence" value="ECO:0007669"/>
    <property type="project" value="InterPro"/>
</dbReference>
<evidence type="ECO:0000259" key="17">
    <source>
        <dbReference type="PROSITE" id="PS51846"/>
    </source>
</evidence>
<dbReference type="Pfam" id="PF00571">
    <property type="entry name" value="CBS"/>
    <property type="match status" value="1"/>
</dbReference>
<proteinExistence type="inferred from homology"/>
<feature type="transmembrane region" description="Helical" evidence="15">
    <location>
        <begin position="6"/>
        <end position="27"/>
    </location>
</feature>
<dbReference type="RefSeq" id="WP_066594513.1">
    <property type="nucleotide sequence ID" value="NZ_CAJTBZ010000017.1"/>
</dbReference>
<dbReference type="SUPFAM" id="SSF56176">
    <property type="entry name" value="FAD-binding/transporter-associated domain-like"/>
    <property type="match status" value="1"/>
</dbReference>
<dbReference type="PANTHER" id="PTHR22777:SF16">
    <property type="entry name" value="POLYAMINE EXPORT PROTEIN"/>
    <property type="match status" value="1"/>
</dbReference>
<dbReference type="SMART" id="SM00116">
    <property type="entry name" value="CBS"/>
    <property type="match status" value="2"/>
</dbReference>
<dbReference type="InterPro" id="IPR044751">
    <property type="entry name" value="Ion_transp-like_CBS"/>
</dbReference>
<dbReference type="InterPro" id="IPR036318">
    <property type="entry name" value="FAD-bd_PCMH-like_sf"/>
</dbReference>
<comment type="similarity">
    <text evidence="11">Belongs to the UPF0053 family. PaeA subfamily.</text>
</comment>
<comment type="subcellular location">
    <subcellularLocation>
        <location evidence="1">Cell inner membrane</location>
        <topology evidence="1">Multi-pass membrane protein</topology>
    </subcellularLocation>
</comment>
<sequence length="440" mass="48761">MDISLRIIAILLLVAAGGYFAIAEISLAGSRKVRLTQLEEQGDERARLVLKLQEKPGPFFSVIQIGINAVAILGGIVGEPTFTPVFEKLLAPICPPEMLSTVSWLASFVLVTFMFIMFADLIPKRVGLSRPESISVRLIRSMLFLITILKPMVWLLTVVSNAIMKTLGLPTKSNNKLTSEDIVATVEAGGAAGVLAPSEQAAIENVMDLESRLVPSAMTAREFVVYFTLNETYESICKKIADSPHNKFPVCDRDIDHVIGYVDSKDLLRRVIEGRSFSLKDENFIAPLPAVPDSLSLSEVLEMFKNKRADFAVVVNEYALTVGVITLNDIMSTVMGDLVQTPEEAQIVQREDGSWLIDGSTPIDDVERVFDFGQLPDDETYETVAGFMMYMLRKVPKLTDKFIYEGYKFEVIDVERNRIDQILVTKVDEAEHPSEGATAK</sequence>
<dbReference type="PROSITE" id="PS51371">
    <property type="entry name" value="CBS"/>
    <property type="match status" value="2"/>
</dbReference>
<evidence type="ECO:0000256" key="4">
    <source>
        <dbReference type="ARBA" id="ARBA00022519"/>
    </source>
</evidence>
<evidence type="ECO:0000256" key="2">
    <source>
        <dbReference type="ARBA" id="ARBA00022448"/>
    </source>
</evidence>
<keyword evidence="2" id="KW-0813">Transport</keyword>
<dbReference type="PANTHER" id="PTHR22777">
    <property type="entry name" value="HEMOLYSIN-RELATED"/>
    <property type="match status" value="1"/>
</dbReference>
<dbReference type="InterPro" id="IPR046342">
    <property type="entry name" value="CBS_dom_sf"/>
</dbReference>
<dbReference type="EMBL" id="NHMP01000005">
    <property type="protein sequence ID" value="OXE47362.1"/>
    <property type="molecule type" value="Genomic_DNA"/>
</dbReference>
<evidence type="ECO:0000256" key="7">
    <source>
        <dbReference type="ARBA" id="ARBA00022989"/>
    </source>
</evidence>
<organism evidence="18 19">
    <name type="scientific">Turicimonas muris</name>
    <dbReference type="NCBI Taxonomy" id="1796652"/>
    <lineage>
        <taxon>Bacteria</taxon>
        <taxon>Pseudomonadati</taxon>
        <taxon>Pseudomonadota</taxon>
        <taxon>Betaproteobacteria</taxon>
        <taxon>Burkholderiales</taxon>
        <taxon>Sutterellaceae</taxon>
        <taxon>Turicimonas</taxon>
    </lineage>
</organism>
<keyword evidence="9 14" id="KW-0472">Membrane</keyword>
<evidence type="ECO:0000256" key="1">
    <source>
        <dbReference type="ARBA" id="ARBA00004429"/>
    </source>
</evidence>
<dbReference type="GeneID" id="78362322"/>
<evidence type="ECO:0000256" key="9">
    <source>
        <dbReference type="ARBA" id="ARBA00023136"/>
    </source>
</evidence>
<name>A0A227KHX8_9BURK</name>
<evidence type="ECO:0000256" key="10">
    <source>
        <dbReference type="ARBA" id="ARBA00037177"/>
    </source>
</evidence>
<comment type="caution">
    <text evidence="18">The sequence shown here is derived from an EMBL/GenBank/DDBJ whole genome shotgun (WGS) entry which is preliminary data.</text>
</comment>
<feature type="transmembrane region" description="Helical" evidence="15">
    <location>
        <begin position="98"/>
        <end position="122"/>
    </location>
</feature>
<keyword evidence="6" id="KW-0677">Repeat</keyword>
<gene>
    <name evidence="18" type="ORF">ADH67_09410</name>
</gene>
<evidence type="ECO:0000313" key="19">
    <source>
        <dbReference type="Proteomes" id="UP000214610"/>
    </source>
</evidence>
<evidence type="ECO:0000256" key="5">
    <source>
        <dbReference type="ARBA" id="ARBA00022692"/>
    </source>
</evidence>
<dbReference type="SMART" id="SM01091">
    <property type="entry name" value="CorC_HlyC"/>
    <property type="match status" value="1"/>
</dbReference>
<evidence type="ECO:0000259" key="16">
    <source>
        <dbReference type="PROSITE" id="PS51371"/>
    </source>
</evidence>
<evidence type="ECO:0000256" key="8">
    <source>
        <dbReference type="ARBA" id="ARBA00023122"/>
    </source>
</evidence>
<keyword evidence="3" id="KW-1003">Cell membrane</keyword>
<dbReference type="Gene3D" id="3.10.580.10">
    <property type="entry name" value="CBS-domain"/>
    <property type="match status" value="1"/>
</dbReference>
<accession>A0A227KHX8</accession>
<dbReference type="InterPro" id="IPR005170">
    <property type="entry name" value="Transptr-assoc_dom"/>
</dbReference>
<protein>
    <recommendedName>
        <fullName evidence="12">Polyamine export protein</fullName>
    </recommendedName>
</protein>
<evidence type="ECO:0000256" key="6">
    <source>
        <dbReference type="ARBA" id="ARBA00022737"/>
    </source>
</evidence>
<evidence type="ECO:0000256" key="11">
    <source>
        <dbReference type="ARBA" id="ARBA00038280"/>
    </source>
</evidence>
<keyword evidence="5 14" id="KW-0812">Transmembrane</keyword>
<keyword evidence="8 13" id="KW-0129">CBS domain</keyword>
<dbReference type="GO" id="GO:0005886">
    <property type="term" value="C:plasma membrane"/>
    <property type="evidence" value="ECO:0007669"/>
    <property type="project" value="UniProtKB-SubCell"/>
</dbReference>
<feature type="domain" description="CNNM transmembrane" evidence="17">
    <location>
        <begin position="1"/>
        <end position="199"/>
    </location>
</feature>
<dbReference type="AlphaFoldDB" id="A0A227KHX8"/>
<dbReference type="PROSITE" id="PS51846">
    <property type="entry name" value="CNNM"/>
    <property type="match status" value="1"/>
</dbReference>
<dbReference type="Pfam" id="PF03471">
    <property type="entry name" value="CorC_HlyC"/>
    <property type="match status" value="1"/>
</dbReference>
<evidence type="ECO:0000256" key="15">
    <source>
        <dbReference type="SAM" id="Phobius"/>
    </source>
</evidence>
<feature type="domain" description="CBS" evidence="16">
    <location>
        <begin position="284"/>
        <end position="341"/>
    </location>
</feature>